<evidence type="ECO:0000313" key="1">
    <source>
        <dbReference type="EMBL" id="KIW21692.1"/>
    </source>
</evidence>
<evidence type="ECO:0000313" key="2">
    <source>
        <dbReference type="Proteomes" id="UP000054466"/>
    </source>
</evidence>
<reference evidence="1 2" key="1">
    <citation type="submission" date="2015-01" db="EMBL/GenBank/DDBJ databases">
        <title>The Genome Sequence of Cladophialophora immunda CBS83496.</title>
        <authorList>
            <consortium name="The Broad Institute Genomics Platform"/>
            <person name="Cuomo C."/>
            <person name="de Hoog S."/>
            <person name="Gorbushina A."/>
            <person name="Stielow B."/>
            <person name="Teixiera M."/>
            <person name="Abouelleil A."/>
            <person name="Chapman S.B."/>
            <person name="Priest M."/>
            <person name="Young S.K."/>
            <person name="Wortman J."/>
            <person name="Nusbaum C."/>
            <person name="Birren B."/>
        </authorList>
    </citation>
    <scope>NUCLEOTIDE SEQUENCE [LARGE SCALE GENOMIC DNA]</scope>
    <source>
        <strain evidence="1 2">CBS 83496</strain>
    </source>
</reference>
<dbReference type="Proteomes" id="UP000054466">
    <property type="component" value="Unassembled WGS sequence"/>
</dbReference>
<dbReference type="EMBL" id="KN847309">
    <property type="protein sequence ID" value="KIW21692.1"/>
    <property type="molecule type" value="Genomic_DNA"/>
</dbReference>
<protein>
    <submittedName>
        <fullName evidence="1">Uncharacterized protein</fullName>
    </submittedName>
</protein>
<sequence>MPFQIDEVACFTAAFLRTAFFTHSLEGSRDGVYRVVGSYYITFAVVGTYLPGHGAAAAIAWWSESALATKKTKVSLSLFDGLVDSAEQCTLAQCKRSEGERARTERGETVSSLHHGRRMSLSVRGLEPVNRLERRS</sequence>
<dbReference type="GeneID" id="27352069"/>
<accession>A0A0D2AA97</accession>
<proteinExistence type="predicted"/>
<dbReference type="AlphaFoldDB" id="A0A0D2AA97"/>
<gene>
    <name evidence="1" type="ORF">PV07_12875</name>
</gene>
<organism evidence="1 2">
    <name type="scientific">Cladophialophora immunda</name>
    <dbReference type="NCBI Taxonomy" id="569365"/>
    <lineage>
        <taxon>Eukaryota</taxon>
        <taxon>Fungi</taxon>
        <taxon>Dikarya</taxon>
        <taxon>Ascomycota</taxon>
        <taxon>Pezizomycotina</taxon>
        <taxon>Eurotiomycetes</taxon>
        <taxon>Chaetothyriomycetidae</taxon>
        <taxon>Chaetothyriales</taxon>
        <taxon>Herpotrichiellaceae</taxon>
        <taxon>Cladophialophora</taxon>
    </lineage>
</organism>
<dbReference type="VEuPathDB" id="FungiDB:PV07_12875"/>
<keyword evidence="2" id="KW-1185">Reference proteome</keyword>
<name>A0A0D2AA97_9EURO</name>
<dbReference type="HOGENOM" id="CLU_1875217_0_0_1"/>
<dbReference type="RefSeq" id="XP_016241908.1">
    <property type="nucleotide sequence ID" value="XM_016400446.1"/>
</dbReference>